<dbReference type="GO" id="GO:0004222">
    <property type="term" value="F:metalloendopeptidase activity"/>
    <property type="evidence" value="ECO:0007669"/>
    <property type="project" value="InterPro"/>
</dbReference>
<protein>
    <submittedName>
        <fullName evidence="13">M48 family metalloprotease</fullName>
    </submittedName>
</protein>
<dbReference type="InterPro" id="IPR001915">
    <property type="entry name" value="Peptidase_M48"/>
</dbReference>
<keyword evidence="3 13" id="KW-0645">Protease</keyword>
<feature type="domain" description="Peptidase M48" evidence="12">
    <location>
        <begin position="109"/>
        <end position="366"/>
    </location>
</feature>
<sequence length="700" mass="80666">MSTIYYPESPKNVPLKLTSLPSSYKFKAFLAIVAIVLFFTLYAALVVGLFFLVYYAFIYEVSLINTITILLKIGAIGGSLMLLIFTLKFFFKLKNHKPENRIKLKKEEHKELWSFIDQICKETGAPKPKNIYIDPDVNAYVSYSNIWLSLFLPIKKELTIGLGLTSCLNLSEFKAVVSHEFGHFAQSSMKIGSYINSANTIIHDMIYSRDKWDDILDQWRASDLRLSAAAWAITPLIWIIRQVLALFYQFLNIMYSSLSREMEFNADKVAVSTSGSDAIISALWKLDTGFENWNNTINNAFLASKKKVFVKNLYLHNNLALERNKEELNTKLENLPVDKRGGKTFFTNSEVSKANMYLSHPPNDKREHNAKVPFVACIEDTRSPWLLFNNNNEELQETMTALIHEKYINKTPEEFSEATVFENFIVQEQIGKELAEEYLNTFQDRFLHIEEEKVLLSKAENGTSKTIESLKTELVALMKPVQEIDLLIEKVVKISEGTAKETSFKYKEKEFNKKTVQEGYIFLIQEKEKIFNDSFKEWDIDFCASHLAIAKKEAKDAELLKIYKQHAVISEIYRDIVATKNTIFNELNDLQARTDVEQNTVTSFGNRIKDLHFNLNDTLSKIDKIEFKQLPNIDDITEFKEAIIDTGKFDRKPGLIFENGEFNNIANELEAAVFNCQRVEQKNIALILMFHKSLFDVKNI</sequence>
<gene>
    <name evidence="13" type="ORF">H9W90_15265</name>
</gene>
<reference evidence="13 14" key="1">
    <citation type="submission" date="2020-08" db="EMBL/GenBank/DDBJ databases">
        <title>Polaribacter sp. L12M9 isolated from gut of the Korean scallop.</title>
        <authorList>
            <person name="Jeong Y.S."/>
        </authorList>
    </citation>
    <scope>NUCLEOTIDE SEQUENCE [LARGE SCALE GENOMIC DNA]</scope>
    <source>
        <strain evidence="13 14">L12M9</strain>
    </source>
</reference>
<evidence type="ECO:0000256" key="8">
    <source>
        <dbReference type="ARBA" id="ARBA00022989"/>
    </source>
</evidence>
<dbReference type="Proteomes" id="UP000515808">
    <property type="component" value="Chromosome"/>
</dbReference>
<keyword evidence="4 11" id="KW-0812">Transmembrane</keyword>
<evidence type="ECO:0000313" key="13">
    <source>
        <dbReference type="EMBL" id="QNM85525.1"/>
    </source>
</evidence>
<dbReference type="Pfam" id="PF01435">
    <property type="entry name" value="Peptidase_M48"/>
    <property type="match status" value="1"/>
</dbReference>
<keyword evidence="9 13" id="KW-0482">Metalloprotease</keyword>
<feature type="transmembrane region" description="Helical" evidence="11">
    <location>
        <begin position="69"/>
        <end position="91"/>
    </location>
</feature>
<proteinExistence type="predicted"/>
<feature type="transmembrane region" description="Helical" evidence="11">
    <location>
        <begin position="28"/>
        <end position="57"/>
    </location>
</feature>
<keyword evidence="2" id="KW-1003">Cell membrane</keyword>
<dbReference type="Gene3D" id="3.30.2010.10">
    <property type="entry name" value="Metalloproteases ('zincins'), catalytic domain"/>
    <property type="match status" value="1"/>
</dbReference>
<evidence type="ECO:0000259" key="12">
    <source>
        <dbReference type="Pfam" id="PF01435"/>
    </source>
</evidence>
<dbReference type="CDD" id="cd07328">
    <property type="entry name" value="M48_Ste24p_like"/>
    <property type="match status" value="1"/>
</dbReference>
<evidence type="ECO:0000256" key="6">
    <source>
        <dbReference type="ARBA" id="ARBA00022801"/>
    </source>
</evidence>
<organism evidence="13 14">
    <name type="scientific">Polaribacter pectinis</name>
    <dbReference type="NCBI Taxonomy" id="2738844"/>
    <lineage>
        <taxon>Bacteria</taxon>
        <taxon>Pseudomonadati</taxon>
        <taxon>Bacteroidota</taxon>
        <taxon>Flavobacteriia</taxon>
        <taxon>Flavobacteriales</taxon>
        <taxon>Flavobacteriaceae</taxon>
    </lineage>
</organism>
<evidence type="ECO:0000256" key="10">
    <source>
        <dbReference type="ARBA" id="ARBA00023136"/>
    </source>
</evidence>
<evidence type="ECO:0000256" key="11">
    <source>
        <dbReference type="SAM" id="Phobius"/>
    </source>
</evidence>
<dbReference type="PANTHER" id="PTHR43221">
    <property type="entry name" value="PROTEASE HTPX"/>
    <property type="match status" value="1"/>
</dbReference>
<accession>A0A7G9LA76</accession>
<dbReference type="PANTHER" id="PTHR43221:SF2">
    <property type="entry name" value="PROTEASE HTPX HOMOLOG"/>
    <property type="match status" value="1"/>
</dbReference>
<evidence type="ECO:0000256" key="2">
    <source>
        <dbReference type="ARBA" id="ARBA00022475"/>
    </source>
</evidence>
<keyword evidence="5" id="KW-0479">Metal-binding</keyword>
<dbReference type="RefSeq" id="WP_187482433.1">
    <property type="nucleotide sequence ID" value="NZ_CP060695.1"/>
</dbReference>
<keyword evidence="8 11" id="KW-1133">Transmembrane helix</keyword>
<evidence type="ECO:0000256" key="3">
    <source>
        <dbReference type="ARBA" id="ARBA00022670"/>
    </source>
</evidence>
<evidence type="ECO:0000313" key="14">
    <source>
        <dbReference type="Proteomes" id="UP000515808"/>
    </source>
</evidence>
<evidence type="ECO:0000256" key="1">
    <source>
        <dbReference type="ARBA" id="ARBA00001947"/>
    </source>
</evidence>
<keyword evidence="14" id="KW-1185">Reference proteome</keyword>
<comment type="cofactor">
    <cofactor evidence="1">
        <name>Zn(2+)</name>
        <dbReference type="ChEBI" id="CHEBI:29105"/>
    </cofactor>
</comment>
<keyword evidence="6" id="KW-0378">Hydrolase</keyword>
<keyword evidence="7" id="KW-0862">Zinc</keyword>
<evidence type="ECO:0000256" key="5">
    <source>
        <dbReference type="ARBA" id="ARBA00022723"/>
    </source>
</evidence>
<evidence type="ECO:0000256" key="4">
    <source>
        <dbReference type="ARBA" id="ARBA00022692"/>
    </source>
</evidence>
<dbReference type="KEGG" id="ppec:H9W90_15265"/>
<evidence type="ECO:0000256" key="7">
    <source>
        <dbReference type="ARBA" id="ARBA00022833"/>
    </source>
</evidence>
<dbReference type="AlphaFoldDB" id="A0A7G9LA76"/>
<name>A0A7G9LA76_9FLAO</name>
<evidence type="ECO:0000256" key="9">
    <source>
        <dbReference type="ARBA" id="ARBA00023049"/>
    </source>
</evidence>
<dbReference type="GO" id="GO:0046872">
    <property type="term" value="F:metal ion binding"/>
    <property type="evidence" value="ECO:0007669"/>
    <property type="project" value="UniProtKB-KW"/>
</dbReference>
<dbReference type="GO" id="GO:0006508">
    <property type="term" value="P:proteolysis"/>
    <property type="evidence" value="ECO:0007669"/>
    <property type="project" value="UniProtKB-KW"/>
</dbReference>
<dbReference type="EMBL" id="CP060695">
    <property type="protein sequence ID" value="QNM85525.1"/>
    <property type="molecule type" value="Genomic_DNA"/>
</dbReference>
<keyword evidence="10 11" id="KW-0472">Membrane</keyword>
<dbReference type="InterPro" id="IPR050083">
    <property type="entry name" value="HtpX_protease"/>
</dbReference>